<dbReference type="PANTHER" id="PTHR11733">
    <property type="entry name" value="ZINC METALLOPROTEASE FAMILY M13 NEPRILYSIN-RELATED"/>
    <property type="match status" value="1"/>
</dbReference>
<evidence type="ECO:0000259" key="9">
    <source>
        <dbReference type="Pfam" id="PF05649"/>
    </source>
</evidence>
<dbReference type="GO" id="GO:0046872">
    <property type="term" value="F:metal ion binding"/>
    <property type="evidence" value="ECO:0007669"/>
    <property type="project" value="UniProtKB-KW"/>
</dbReference>
<comment type="cofactor">
    <cofactor evidence="1">
        <name>Zn(2+)</name>
        <dbReference type="ChEBI" id="CHEBI:29105"/>
    </cofactor>
</comment>
<evidence type="ECO:0000256" key="7">
    <source>
        <dbReference type="ARBA" id="ARBA00023049"/>
    </source>
</evidence>
<sequence length="738" mass="81580">MKKLMLGVATAALLAACTSAQTDETVQTVDAVETVQAPVAETLTTPRPTPNADGKYVTADGLELTAADYWGPWGIDLTLQNSDVKPGDNFYAWANGKWLDSFEIPADKSRYGSFDLLAEKSEQRVLNIIDDLAAAKPALDTPEGKIGAYYNAYMDTDTINAAGLAPAQPYLDKIKSIKNLDDLAVLFSSPGFSSPINGFVFSDDKDPNTNIFQMGMGGLGMPNRDYYLKTDDKSVELRANYLDLLTFLLSKAGYEDAAQEAQKVLDLETELAKADWDPALSRNPEITYNKVSKDDLVTIAGTFPVVRALDTLGVGDQKEFLVAEIPPTPEELEAAGITPEQAEKLGGGFPAMFKIISDTPLDTWKAYLTAHFLSDYSSVLPQEIDDADFAFYGTALRGQPEQRERWKRAVSATQGVLGEAIGKVFVERYFPPENKAEMDDLVKNLRKAMAVNLRDLGWMSEATKVKAEEKLDAFNPKIGYPDKFETYDTLVVGNNALENQINASQWALEDNISKLGKPVDKTEWFMTPQTINAYYNPAYNEIVFPAAILQPPFFNISADPAVNYGAIGGVIGHEMGHGFDDQGAKYTGDGVLENWWTEEDLAAFRQLGDALAEQYSAYCPLDDGETCVNGRLTLGENIGDLGGLSLAYRAYKMSLNGEEAPVIDGLTGDQRFFMSWAQVWRSKYREEATRNQLATDPHSPPNYRVNGIVRNLDEWYKAFDVQPDDALYLPPEERIRIW</sequence>
<evidence type="ECO:0000259" key="8">
    <source>
        <dbReference type="Pfam" id="PF01431"/>
    </source>
</evidence>
<feature type="domain" description="Peptidase M13 N-terminal" evidence="9">
    <location>
        <begin position="86"/>
        <end position="481"/>
    </location>
</feature>
<feature type="domain" description="Peptidase M13 C-terminal" evidence="8">
    <location>
        <begin position="532"/>
        <end position="735"/>
    </location>
</feature>
<keyword evidence="11" id="KW-1185">Reference proteome</keyword>
<name>A0A062TPR9_9PROT</name>
<comment type="similarity">
    <text evidence="2">Belongs to the peptidase M13 family.</text>
</comment>
<comment type="caution">
    <text evidence="10">The sequence shown here is derived from an EMBL/GenBank/DDBJ whole genome shotgun (WGS) entry which is preliminary data.</text>
</comment>
<dbReference type="SUPFAM" id="SSF55486">
    <property type="entry name" value="Metalloproteases ('zincins'), catalytic domain"/>
    <property type="match status" value="1"/>
</dbReference>
<dbReference type="PRINTS" id="PR00786">
    <property type="entry name" value="NEPRILYSIN"/>
</dbReference>
<evidence type="ECO:0008006" key="12">
    <source>
        <dbReference type="Google" id="ProtNLM"/>
    </source>
</evidence>
<dbReference type="OrthoDB" id="9775677at2"/>
<dbReference type="GO" id="GO:0004222">
    <property type="term" value="F:metalloendopeptidase activity"/>
    <property type="evidence" value="ECO:0007669"/>
    <property type="project" value="InterPro"/>
</dbReference>
<dbReference type="Proteomes" id="UP000249123">
    <property type="component" value="Unassembled WGS sequence"/>
</dbReference>
<dbReference type="InterPro" id="IPR042089">
    <property type="entry name" value="Peptidase_M13_dom_2"/>
</dbReference>
<reference evidence="10 11" key="1">
    <citation type="submission" date="2013-04" db="EMBL/GenBank/DDBJ databases">
        <title>Hyphomonas sp. T24B3 Genome Sequencing.</title>
        <authorList>
            <person name="Lai Q."/>
            <person name="Shao Z."/>
        </authorList>
    </citation>
    <scope>NUCLEOTIDE SEQUENCE [LARGE SCALE GENOMIC DNA]</scope>
    <source>
        <strain evidence="10 11">T24B3</strain>
    </source>
</reference>
<dbReference type="CDD" id="cd08662">
    <property type="entry name" value="M13"/>
    <property type="match status" value="1"/>
</dbReference>
<dbReference type="InterPro" id="IPR000718">
    <property type="entry name" value="Peptidase_M13"/>
</dbReference>
<protein>
    <recommendedName>
        <fullName evidence="12">Zinc metalloprotease</fullName>
    </recommendedName>
</protein>
<keyword evidence="6" id="KW-0862">Zinc</keyword>
<dbReference type="InterPro" id="IPR018497">
    <property type="entry name" value="Peptidase_M13_C"/>
</dbReference>
<evidence type="ECO:0000313" key="11">
    <source>
        <dbReference type="Proteomes" id="UP000249123"/>
    </source>
</evidence>
<evidence type="ECO:0000256" key="2">
    <source>
        <dbReference type="ARBA" id="ARBA00007357"/>
    </source>
</evidence>
<dbReference type="PROSITE" id="PS51257">
    <property type="entry name" value="PROKAR_LIPOPROTEIN"/>
    <property type="match status" value="1"/>
</dbReference>
<keyword evidence="5" id="KW-0378">Hydrolase</keyword>
<dbReference type="AlphaFoldDB" id="A0A062TPR9"/>
<dbReference type="PANTHER" id="PTHR11733:SF167">
    <property type="entry name" value="FI17812P1-RELATED"/>
    <property type="match status" value="1"/>
</dbReference>
<dbReference type="Gene3D" id="3.40.390.10">
    <property type="entry name" value="Collagenase (Catalytic Domain)"/>
    <property type="match status" value="1"/>
</dbReference>
<proteinExistence type="inferred from homology"/>
<dbReference type="GO" id="GO:0016485">
    <property type="term" value="P:protein processing"/>
    <property type="evidence" value="ECO:0007669"/>
    <property type="project" value="TreeGrafter"/>
</dbReference>
<evidence type="ECO:0000313" key="10">
    <source>
        <dbReference type="EMBL" id="RAN31717.1"/>
    </source>
</evidence>
<dbReference type="Gene3D" id="1.10.1380.10">
    <property type="entry name" value="Neutral endopeptidase , domain2"/>
    <property type="match status" value="1"/>
</dbReference>
<evidence type="ECO:0000256" key="5">
    <source>
        <dbReference type="ARBA" id="ARBA00022801"/>
    </source>
</evidence>
<organism evidence="10 11">
    <name type="scientific">Hyphomonas pacifica</name>
    <dbReference type="NCBI Taxonomy" id="1280941"/>
    <lineage>
        <taxon>Bacteria</taxon>
        <taxon>Pseudomonadati</taxon>
        <taxon>Pseudomonadota</taxon>
        <taxon>Alphaproteobacteria</taxon>
        <taxon>Hyphomonadales</taxon>
        <taxon>Hyphomonadaceae</taxon>
        <taxon>Hyphomonas</taxon>
    </lineage>
</organism>
<dbReference type="InterPro" id="IPR024079">
    <property type="entry name" value="MetalloPept_cat_dom_sf"/>
</dbReference>
<evidence type="ECO:0000256" key="1">
    <source>
        <dbReference type="ARBA" id="ARBA00001947"/>
    </source>
</evidence>
<dbReference type="eggNOG" id="COG3590">
    <property type="taxonomic scope" value="Bacteria"/>
</dbReference>
<gene>
    <name evidence="10" type="ORF">HY3_03845</name>
</gene>
<keyword evidence="4" id="KW-0479">Metal-binding</keyword>
<dbReference type="EMBL" id="AWFB01000045">
    <property type="protein sequence ID" value="RAN31717.1"/>
    <property type="molecule type" value="Genomic_DNA"/>
</dbReference>
<dbReference type="InterPro" id="IPR008753">
    <property type="entry name" value="Peptidase_M13_N"/>
</dbReference>
<dbReference type="GO" id="GO:0005886">
    <property type="term" value="C:plasma membrane"/>
    <property type="evidence" value="ECO:0007669"/>
    <property type="project" value="TreeGrafter"/>
</dbReference>
<evidence type="ECO:0000256" key="6">
    <source>
        <dbReference type="ARBA" id="ARBA00022833"/>
    </source>
</evidence>
<dbReference type="Pfam" id="PF05649">
    <property type="entry name" value="Peptidase_M13_N"/>
    <property type="match status" value="1"/>
</dbReference>
<keyword evidence="3" id="KW-0645">Protease</keyword>
<evidence type="ECO:0000256" key="3">
    <source>
        <dbReference type="ARBA" id="ARBA00022670"/>
    </source>
</evidence>
<dbReference type="Pfam" id="PF01431">
    <property type="entry name" value="Peptidase_M13"/>
    <property type="match status" value="1"/>
</dbReference>
<dbReference type="STRING" id="1280941.HY2_04150"/>
<evidence type="ECO:0000256" key="4">
    <source>
        <dbReference type="ARBA" id="ARBA00022723"/>
    </source>
</evidence>
<dbReference type="PROSITE" id="PS51885">
    <property type="entry name" value="NEPRILYSIN"/>
    <property type="match status" value="1"/>
</dbReference>
<accession>A0A062TPR9</accession>
<dbReference type="RefSeq" id="WP_034828300.1">
    <property type="nucleotide sequence ID" value="NZ_AWFA01000045.1"/>
</dbReference>
<keyword evidence="7" id="KW-0482">Metalloprotease</keyword>